<reference evidence="1" key="2">
    <citation type="journal article" date="2015" name="Fish Shellfish Immunol.">
        <title>Early steps in the European eel (Anguilla anguilla)-Vibrio vulnificus interaction in the gills: Role of the RtxA13 toxin.</title>
        <authorList>
            <person name="Callol A."/>
            <person name="Pajuelo D."/>
            <person name="Ebbesson L."/>
            <person name="Teles M."/>
            <person name="MacKenzie S."/>
            <person name="Amaro C."/>
        </authorList>
    </citation>
    <scope>NUCLEOTIDE SEQUENCE</scope>
</reference>
<reference evidence="1" key="1">
    <citation type="submission" date="2014-11" db="EMBL/GenBank/DDBJ databases">
        <authorList>
            <person name="Amaro Gonzalez C."/>
        </authorList>
    </citation>
    <scope>NUCLEOTIDE SEQUENCE</scope>
</reference>
<evidence type="ECO:0000313" key="1">
    <source>
        <dbReference type="EMBL" id="JAH21157.1"/>
    </source>
</evidence>
<organism evidence="1">
    <name type="scientific">Anguilla anguilla</name>
    <name type="common">European freshwater eel</name>
    <name type="synonym">Muraena anguilla</name>
    <dbReference type="NCBI Taxonomy" id="7936"/>
    <lineage>
        <taxon>Eukaryota</taxon>
        <taxon>Metazoa</taxon>
        <taxon>Chordata</taxon>
        <taxon>Craniata</taxon>
        <taxon>Vertebrata</taxon>
        <taxon>Euteleostomi</taxon>
        <taxon>Actinopterygii</taxon>
        <taxon>Neopterygii</taxon>
        <taxon>Teleostei</taxon>
        <taxon>Anguilliformes</taxon>
        <taxon>Anguillidae</taxon>
        <taxon>Anguilla</taxon>
    </lineage>
</organism>
<proteinExistence type="predicted"/>
<accession>A0A0E9QXE9</accession>
<protein>
    <submittedName>
        <fullName evidence="1">Uncharacterized protein</fullName>
    </submittedName>
</protein>
<dbReference type="EMBL" id="GBXM01087420">
    <property type="protein sequence ID" value="JAH21157.1"/>
    <property type="molecule type" value="Transcribed_RNA"/>
</dbReference>
<name>A0A0E9QXE9_ANGAN</name>
<sequence>MGPCPLHEAVYEEIEYKLARGEPYSAPGRGE</sequence>
<dbReference type="AlphaFoldDB" id="A0A0E9QXE9"/>